<sequence length="239" mass="27098">MSAPPRLMTRKNRVKKATCLNVMNLDVKTFSRASVNLEIHAEIGNHGNRPVSESFYDRMRREWAERFSTVDPVQADRNSSGNGICSSEETADTLPSDLNQGWFKAYLNEKFDPGEKTGLKADPNQVSADMRNAGGEENNCRFCREDCFSPLASAKKRQDDVDDQAELEDILGEPDENSRQLIINSIIEKIGLRHPICYDVYNLCEYCKGSKLSKFNVVMLKAILKNFDILFKSKNRKSC</sequence>
<keyword evidence="2" id="KW-1185">Reference proteome</keyword>
<protein>
    <submittedName>
        <fullName evidence="1">Uncharacterized protein</fullName>
    </submittedName>
</protein>
<dbReference type="AlphaFoldDB" id="A0AAD9QIZ5"/>
<name>A0AAD9QIZ5_ACRCE</name>
<evidence type="ECO:0000313" key="1">
    <source>
        <dbReference type="EMBL" id="KAK2561786.1"/>
    </source>
</evidence>
<comment type="caution">
    <text evidence="1">The sequence shown here is derived from an EMBL/GenBank/DDBJ whole genome shotgun (WGS) entry which is preliminary data.</text>
</comment>
<accession>A0AAD9QIZ5</accession>
<organism evidence="1 2">
    <name type="scientific">Acropora cervicornis</name>
    <name type="common">Staghorn coral</name>
    <dbReference type="NCBI Taxonomy" id="6130"/>
    <lineage>
        <taxon>Eukaryota</taxon>
        <taxon>Metazoa</taxon>
        <taxon>Cnidaria</taxon>
        <taxon>Anthozoa</taxon>
        <taxon>Hexacorallia</taxon>
        <taxon>Scleractinia</taxon>
        <taxon>Astrocoeniina</taxon>
        <taxon>Acroporidae</taxon>
        <taxon>Acropora</taxon>
    </lineage>
</organism>
<reference evidence="1" key="1">
    <citation type="journal article" date="2023" name="G3 (Bethesda)">
        <title>Whole genome assembly and annotation of the endangered Caribbean coral Acropora cervicornis.</title>
        <authorList>
            <person name="Selwyn J.D."/>
            <person name="Vollmer S.V."/>
        </authorList>
    </citation>
    <scope>NUCLEOTIDE SEQUENCE</scope>
    <source>
        <strain evidence="1">K2</strain>
    </source>
</reference>
<gene>
    <name evidence="1" type="ORF">P5673_015171</name>
</gene>
<dbReference type="EMBL" id="JARQWQ010000031">
    <property type="protein sequence ID" value="KAK2561786.1"/>
    <property type="molecule type" value="Genomic_DNA"/>
</dbReference>
<reference evidence="1" key="2">
    <citation type="journal article" date="2023" name="Science">
        <title>Genomic signatures of disease resistance in endangered staghorn corals.</title>
        <authorList>
            <person name="Vollmer S.V."/>
            <person name="Selwyn J.D."/>
            <person name="Despard B.A."/>
            <person name="Roesel C.L."/>
        </authorList>
    </citation>
    <scope>NUCLEOTIDE SEQUENCE</scope>
    <source>
        <strain evidence="1">K2</strain>
    </source>
</reference>
<dbReference type="Proteomes" id="UP001249851">
    <property type="component" value="Unassembled WGS sequence"/>
</dbReference>
<evidence type="ECO:0000313" key="2">
    <source>
        <dbReference type="Proteomes" id="UP001249851"/>
    </source>
</evidence>
<proteinExistence type="predicted"/>